<reference evidence="3 4" key="1">
    <citation type="journal article" date="2009" name="Stand. Genomic Sci.">
        <title>Complete genome sequence of Desulfotomaculum acetoxidans type strain (5575).</title>
        <authorList>
            <person name="Spring S."/>
            <person name="Lapidus A."/>
            <person name="Schroder M."/>
            <person name="Gleim D."/>
            <person name="Sims D."/>
            <person name="Meincke L."/>
            <person name="Glavina Del Rio T."/>
            <person name="Tice H."/>
            <person name="Copeland A."/>
            <person name="Cheng J.F."/>
            <person name="Lucas S."/>
            <person name="Chen F."/>
            <person name="Nolan M."/>
            <person name="Bruce D."/>
            <person name="Goodwin L."/>
            <person name="Pitluck S."/>
            <person name="Ivanova N."/>
            <person name="Mavromatis K."/>
            <person name="Mikhailova N."/>
            <person name="Pati A."/>
            <person name="Chen A."/>
            <person name="Palaniappan K."/>
            <person name="Land M."/>
            <person name="Hauser L."/>
            <person name="Chang Y.J."/>
            <person name="Jeffries C.D."/>
            <person name="Chain P."/>
            <person name="Saunders E."/>
            <person name="Brettin T."/>
            <person name="Detter J.C."/>
            <person name="Goker M."/>
            <person name="Bristow J."/>
            <person name="Eisen J.A."/>
            <person name="Markowitz V."/>
            <person name="Hugenholtz P."/>
            <person name="Kyrpides N.C."/>
            <person name="Klenk H.P."/>
            <person name="Han C."/>
        </authorList>
    </citation>
    <scope>NUCLEOTIDE SEQUENCE [LARGE SCALE GENOMIC DNA]</scope>
    <source>
        <strain evidence="4">ATCC 49208 / DSM 771 / VKM B-1644</strain>
    </source>
</reference>
<feature type="domain" description="HTH merR-type" evidence="1">
    <location>
        <begin position="4"/>
        <end position="51"/>
    </location>
</feature>
<dbReference type="InterPro" id="IPR048046">
    <property type="entry name" value="Transpos_IS607"/>
</dbReference>
<dbReference type="CDD" id="cd04762">
    <property type="entry name" value="HTH_MerR-trunc"/>
    <property type="match status" value="1"/>
</dbReference>
<protein>
    <submittedName>
        <fullName evidence="3">DNA binding domain protein, excisionase family</fullName>
    </submittedName>
</protein>
<dbReference type="KEGG" id="dae:Dtox_2000"/>
<dbReference type="Proteomes" id="UP000002217">
    <property type="component" value="Chromosome"/>
</dbReference>
<dbReference type="SUPFAM" id="SSF46955">
    <property type="entry name" value="Putative DNA-binding domain"/>
    <property type="match status" value="1"/>
</dbReference>
<dbReference type="InterPro" id="IPR006119">
    <property type="entry name" value="Resolv_N"/>
</dbReference>
<dbReference type="PROSITE" id="PS51736">
    <property type="entry name" value="RECOMBINASES_3"/>
    <property type="match status" value="1"/>
</dbReference>
<evidence type="ECO:0000313" key="4">
    <source>
        <dbReference type="Proteomes" id="UP000002217"/>
    </source>
</evidence>
<dbReference type="GO" id="GO:0000150">
    <property type="term" value="F:DNA strand exchange activity"/>
    <property type="evidence" value="ECO:0007669"/>
    <property type="project" value="InterPro"/>
</dbReference>
<dbReference type="InterPro" id="IPR000551">
    <property type="entry name" value="MerR-type_HTH_dom"/>
</dbReference>
<name>C8VYF4_DESAS</name>
<dbReference type="GO" id="GO:0006355">
    <property type="term" value="P:regulation of DNA-templated transcription"/>
    <property type="evidence" value="ECO:0007669"/>
    <property type="project" value="InterPro"/>
</dbReference>
<dbReference type="AlphaFoldDB" id="C8VYF4"/>
<dbReference type="PROSITE" id="PS50937">
    <property type="entry name" value="HTH_MERR_2"/>
    <property type="match status" value="1"/>
</dbReference>
<dbReference type="InterPro" id="IPR036162">
    <property type="entry name" value="Resolvase-like_N_sf"/>
</dbReference>
<evidence type="ECO:0000313" key="3">
    <source>
        <dbReference type="EMBL" id="ACV62835.1"/>
    </source>
</evidence>
<dbReference type="NCBIfam" id="TIGR01764">
    <property type="entry name" value="excise"/>
    <property type="match status" value="1"/>
</dbReference>
<dbReference type="NCBIfam" id="NF033518">
    <property type="entry name" value="transpos_IS607"/>
    <property type="match status" value="1"/>
</dbReference>
<accession>C8VYF4</accession>
<dbReference type="InterPro" id="IPR051491">
    <property type="entry name" value="Recombinase/Transposase-rel"/>
</dbReference>
<dbReference type="SUPFAM" id="SSF53041">
    <property type="entry name" value="Resolvase-like"/>
    <property type="match status" value="1"/>
</dbReference>
<feature type="domain" description="Resolvase/invertase-type recombinase catalytic" evidence="2">
    <location>
        <begin position="62"/>
        <end position="212"/>
    </location>
</feature>
<dbReference type="Pfam" id="PF00239">
    <property type="entry name" value="Resolvase"/>
    <property type="match status" value="1"/>
</dbReference>
<dbReference type="SMART" id="SM00422">
    <property type="entry name" value="HTH_MERR"/>
    <property type="match status" value="1"/>
</dbReference>
<dbReference type="Gene3D" id="1.10.1660.10">
    <property type="match status" value="1"/>
</dbReference>
<dbReference type="GO" id="GO:0003677">
    <property type="term" value="F:DNA binding"/>
    <property type="evidence" value="ECO:0007669"/>
    <property type="project" value="InterPro"/>
</dbReference>
<evidence type="ECO:0000259" key="2">
    <source>
        <dbReference type="PROSITE" id="PS51736"/>
    </source>
</evidence>
<dbReference type="InterPro" id="IPR010093">
    <property type="entry name" value="SinI_DNA-bd"/>
</dbReference>
<dbReference type="Gene3D" id="1.10.287.2170">
    <property type="match status" value="1"/>
</dbReference>
<organism evidence="3 4">
    <name type="scientific">Desulfofarcimen acetoxidans (strain ATCC 49208 / DSM 771 / KCTC 5769 / VKM B-1644 / 5575)</name>
    <name type="common">Desulfotomaculum acetoxidans</name>
    <dbReference type="NCBI Taxonomy" id="485916"/>
    <lineage>
        <taxon>Bacteria</taxon>
        <taxon>Bacillati</taxon>
        <taxon>Bacillota</taxon>
        <taxon>Clostridia</taxon>
        <taxon>Eubacteriales</taxon>
        <taxon>Peptococcaceae</taxon>
        <taxon>Desulfofarcimen</taxon>
    </lineage>
</organism>
<sequence>MDKLLTVNQVAKLLNVWPETVRRWDNTGQLTSVRTPGGHRRYRESQVLALLGTPETIGAQLRCAVYARVANQEYADNGSLQRQKERLITYAVEKDYRVAAVYTEISSGLKENREELAKLLKQAIKGEVDIVLTENKDRLAGLGYNYLREFLLSYKVKIEFIELNEKSENQDELLEDLIYIITSFSSRIYGKRGNRVAKKITDIIKEEILLVK</sequence>
<dbReference type="HOGENOM" id="CLU_082093_0_1_9"/>
<dbReference type="RefSeq" id="WP_015757540.1">
    <property type="nucleotide sequence ID" value="NC_013216.1"/>
</dbReference>
<dbReference type="Pfam" id="PF00376">
    <property type="entry name" value="MerR"/>
    <property type="match status" value="1"/>
</dbReference>
<dbReference type="PANTHER" id="PTHR36172:SF1">
    <property type="entry name" value="RESOLVASE-RELATED"/>
    <property type="match status" value="1"/>
</dbReference>
<proteinExistence type="predicted"/>
<gene>
    <name evidence="3" type="ordered locus">Dtox_2000</name>
</gene>
<evidence type="ECO:0000259" key="1">
    <source>
        <dbReference type="PROSITE" id="PS50937"/>
    </source>
</evidence>
<dbReference type="PANTHER" id="PTHR36172">
    <property type="match status" value="1"/>
</dbReference>
<dbReference type="OrthoDB" id="3575335at2"/>
<dbReference type="Gene3D" id="3.40.50.1390">
    <property type="entry name" value="Resolvase, N-terminal catalytic domain"/>
    <property type="match status" value="1"/>
</dbReference>
<dbReference type="InterPro" id="IPR009061">
    <property type="entry name" value="DNA-bd_dom_put_sf"/>
</dbReference>
<keyword evidence="4" id="KW-1185">Reference proteome</keyword>
<dbReference type="SMART" id="SM00857">
    <property type="entry name" value="Resolvase"/>
    <property type="match status" value="1"/>
</dbReference>
<dbReference type="eggNOG" id="COG2452">
    <property type="taxonomic scope" value="Bacteria"/>
</dbReference>
<dbReference type="EMBL" id="CP001720">
    <property type="protein sequence ID" value="ACV62835.1"/>
    <property type="molecule type" value="Genomic_DNA"/>
</dbReference>
<dbReference type="STRING" id="485916.Dtox_2000"/>